<evidence type="ECO:0000256" key="1">
    <source>
        <dbReference type="SAM" id="Phobius"/>
    </source>
</evidence>
<reference evidence="3" key="1">
    <citation type="submission" date="2019-08" db="EMBL/GenBank/DDBJ databases">
        <title>Limnoglobus roseus gen. nov., sp. nov., a novel freshwater planctomycete with a giant genome from the family Gemmataceae.</title>
        <authorList>
            <person name="Kulichevskaya I.S."/>
            <person name="Naumoff D.G."/>
            <person name="Miroshnikov K."/>
            <person name="Ivanova A."/>
            <person name="Philippov D.A."/>
            <person name="Hakobyan A."/>
            <person name="Rijpstra I.C."/>
            <person name="Sinninghe Damste J.S."/>
            <person name="Liesack W."/>
            <person name="Dedysh S.N."/>
        </authorList>
    </citation>
    <scope>NUCLEOTIDE SEQUENCE [LARGE SCALE GENOMIC DNA]</scope>
    <source>
        <strain evidence="3">PX52</strain>
    </source>
</reference>
<dbReference type="OrthoDB" id="4956084at2"/>
<sequence length="119" mass="13094">MLNLAAATIFLGLEPTDMRKSFDTLAARVREHLHGDPLSGSWFVFRNRAGDRLKILYWDGDGFALWQKRLAKGAFEFPKVIGPAIGVAITATDLALILGGVALNAKRRMRYTRPTPPAG</sequence>
<evidence type="ECO:0000313" key="2">
    <source>
        <dbReference type="EMBL" id="QEL16691.1"/>
    </source>
</evidence>
<name>A0A5C1ABQ9_9BACT</name>
<dbReference type="EMBL" id="CP042425">
    <property type="protein sequence ID" value="QEL16691.1"/>
    <property type="molecule type" value="Genomic_DNA"/>
</dbReference>
<dbReference type="Pfam" id="PF05717">
    <property type="entry name" value="TnpB_IS66"/>
    <property type="match status" value="1"/>
</dbReference>
<evidence type="ECO:0008006" key="4">
    <source>
        <dbReference type="Google" id="ProtNLM"/>
    </source>
</evidence>
<dbReference type="InterPro" id="IPR008878">
    <property type="entry name" value="Transposase_IS66_Orf2"/>
</dbReference>
<evidence type="ECO:0000313" key="3">
    <source>
        <dbReference type="Proteomes" id="UP000324974"/>
    </source>
</evidence>
<organism evidence="2 3">
    <name type="scientific">Limnoglobus roseus</name>
    <dbReference type="NCBI Taxonomy" id="2598579"/>
    <lineage>
        <taxon>Bacteria</taxon>
        <taxon>Pseudomonadati</taxon>
        <taxon>Planctomycetota</taxon>
        <taxon>Planctomycetia</taxon>
        <taxon>Gemmatales</taxon>
        <taxon>Gemmataceae</taxon>
        <taxon>Limnoglobus</taxon>
    </lineage>
</organism>
<proteinExistence type="predicted"/>
<dbReference type="Proteomes" id="UP000324974">
    <property type="component" value="Chromosome"/>
</dbReference>
<dbReference type="AlphaFoldDB" id="A0A5C1ABQ9"/>
<keyword evidence="1" id="KW-0472">Membrane</keyword>
<dbReference type="PANTHER" id="PTHR36455">
    <property type="match status" value="1"/>
</dbReference>
<dbReference type="NCBIfam" id="NF033819">
    <property type="entry name" value="IS66_TnpB"/>
    <property type="match status" value="1"/>
</dbReference>
<keyword evidence="1" id="KW-0812">Transmembrane</keyword>
<protein>
    <recommendedName>
        <fullName evidence="4">Transposase</fullName>
    </recommendedName>
</protein>
<dbReference type="PANTHER" id="PTHR36455:SF1">
    <property type="entry name" value="BLR8292 PROTEIN"/>
    <property type="match status" value="1"/>
</dbReference>
<keyword evidence="3" id="KW-1185">Reference proteome</keyword>
<dbReference type="KEGG" id="lrs:PX52LOC_03654"/>
<gene>
    <name evidence="2" type="ORF">PX52LOC_03654</name>
</gene>
<feature type="transmembrane region" description="Helical" evidence="1">
    <location>
        <begin position="80"/>
        <end position="103"/>
    </location>
</feature>
<keyword evidence="1" id="KW-1133">Transmembrane helix</keyword>
<dbReference type="RefSeq" id="WP_149111382.1">
    <property type="nucleotide sequence ID" value="NZ_CP042425.1"/>
</dbReference>
<accession>A0A5C1ABQ9</accession>